<feature type="transmembrane region" description="Helical" evidence="1">
    <location>
        <begin position="33"/>
        <end position="56"/>
    </location>
</feature>
<sequence length="365" mass="38762">MPDLDFTGLAEEARQAFKPRFDEVVRRTRRRRWWLAGLATVAVTLASGGVAVGLAGGTASTPDETQVTRRVALTPVAVGDAARFYQLVQSCDTVVCHDRFGVSSDRGARWTLRDAPGPADASREILLAVNLTVVVAARQGSETTHWVTTDGGQTWRPATAEDRELGVNDRIMFVDGSRVVSVAAGTGRVGVAPGEAPLKEARPFEAGSAWGLVGFTGNRTGLSIAWSVPGARPWEVLPLPRDDGFMDVTTANGTDVYALYQGEGGIQVYASRDGGRTWTPGAVVPDPHGSGPMLATRTGLLWLATTTAVLSSTDGGRTFQPHPRFVAAGALTFDVATDLYVASTKGVNPRVWVSEDGRTWAETPS</sequence>
<reference evidence="2 3" key="1">
    <citation type="submission" date="2021-01" db="EMBL/GenBank/DDBJ databases">
        <title>Whole genome shotgun sequence of Asanoa iriomotensis NBRC 100142.</title>
        <authorList>
            <person name="Komaki H."/>
            <person name="Tamura T."/>
        </authorList>
    </citation>
    <scope>NUCLEOTIDE SEQUENCE [LARGE SCALE GENOMIC DNA]</scope>
    <source>
        <strain evidence="2 3">NBRC 100142</strain>
    </source>
</reference>
<dbReference type="InterPro" id="IPR002860">
    <property type="entry name" value="BNR_rpt"/>
</dbReference>
<gene>
    <name evidence="2" type="ORF">Air01nite_56140</name>
</gene>
<dbReference type="InterPro" id="IPR015943">
    <property type="entry name" value="WD40/YVTN_repeat-like_dom_sf"/>
</dbReference>
<evidence type="ECO:0000313" key="2">
    <source>
        <dbReference type="EMBL" id="GIF59519.1"/>
    </source>
</evidence>
<keyword evidence="1" id="KW-1133">Transmembrane helix</keyword>
<name>A0ABQ4C9U9_9ACTN</name>
<dbReference type="Gene3D" id="2.130.10.10">
    <property type="entry name" value="YVTN repeat-like/Quinoprotein amine dehydrogenase"/>
    <property type="match status" value="2"/>
</dbReference>
<organism evidence="2 3">
    <name type="scientific">Asanoa iriomotensis</name>
    <dbReference type="NCBI Taxonomy" id="234613"/>
    <lineage>
        <taxon>Bacteria</taxon>
        <taxon>Bacillati</taxon>
        <taxon>Actinomycetota</taxon>
        <taxon>Actinomycetes</taxon>
        <taxon>Micromonosporales</taxon>
        <taxon>Micromonosporaceae</taxon>
        <taxon>Asanoa</taxon>
    </lineage>
</organism>
<dbReference type="Proteomes" id="UP000624325">
    <property type="component" value="Unassembled WGS sequence"/>
</dbReference>
<protein>
    <recommendedName>
        <fullName evidence="4">BNR/Asp-box repeat protein</fullName>
    </recommendedName>
</protein>
<dbReference type="EMBL" id="BONC01000048">
    <property type="protein sequence ID" value="GIF59519.1"/>
    <property type="molecule type" value="Genomic_DNA"/>
</dbReference>
<evidence type="ECO:0008006" key="4">
    <source>
        <dbReference type="Google" id="ProtNLM"/>
    </source>
</evidence>
<dbReference type="RefSeq" id="WP_203706346.1">
    <property type="nucleotide sequence ID" value="NZ_BAAALU010000006.1"/>
</dbReference>
<proteinExistence type="predicted"/>
<evidence type="ECO:0000256" key="1">
    <source>
        <dbReference type="SAM" id="Phobius"/>
    </source>
</evidence>
<keyword evidence="3" id="KW-1185">Reference proteome</keyword>
<dbReference type="SUPFAM" id="SSF110296">
    <property type="entry name" value="Oligoxyloglucan reducing end-specific cellobiohydrolase"/>
    <property type="match status" value="1"/>
</dbReference>
<accession>A0ABQ4C9U9</accession>
<comment type="caution">
    <text evidence="2">The sequence shown here is derived from an EMBL/GenBank/DDBJ whole genome shotgun (WGS) entry which is preliminary data.</text>
</comment>
<evidence type="ECO:0000313" key="3">
    <source>
        <dbReference type="Proteomes" id="UP000624325"/>
    </source>
</evidence>
<keyword evidence="1" id="KW-0472">Membrane</keyword>
<keyword evidence="1" id="KW-0812">Transmembrane</keyword>
<dbReference type="CDD" id="cd15482">
    <property type="entry name" value="Sialidase_non-viral"/>
    <property type="match status" value="1"/>
</dbReference>
<dbReference type="Pfam" id="PF02012">
    <property type="entry name" value="BNR"/>
    <property type="match status" value="1"/>
</dbReference>